<proteinExistence type="predicted"/>
<protein>
    <submittedName>
        <fullName evidence="4">Gliding motility-associated-like protein</fullName>
    </submittedName>
</protein>
<sequence>MSRIYQIIRRLFFVLGLLAGSLSQQAAAQTYCTPSYSSGCAINGGYPTGHWISNVSLGAFNHAPPNGTCASVSNYTSLTAMVTAGTSPAMTLTTGGYCGVAVYVDFNQDGDFNDPGEELAVPAFVGTDPAVYNFTITIPLSTPGGNYRMRVINRGANSGNPAANPACDAYNWGNFYDYTLNVVQPCPQITSVTGATLCAPGGTAILSATSNEPAAIFKWYSSAAAATPLFTGNPYTPVMSGSGTTTYYVAAENSICATNPRVPVTVTVLPAVPAPLSLTPNTGLCQGDTVLLTAVRNKTHDSMAVGNGTLNNGNAPITGASANSVSEMLYLSGELGFSGYVEQLSFNRTLPNSTNASTFGNVDIYLKVTAATTVATTTSTAGYNLVYSGPWINTAGAGWKALVLDNVFYYPGGAGDNLSVLVVRQAQPLSVPQSPQYQATALSAYRCSYYTGTGWPAATMAQTFNRPNLRLGYYRLLPINWWPVSNLFKDAALTQPLAANDTNSQVYARPPATVTYRAFSLQGNCHSDSLSVTLNVNPYITNTVNVTRCAGQSYIFNGITYTTSQTGLKDTFATAGCDSIVTLNLTVNPYITNTVSVVRCAGQSYTFNGITYTTSQTGLKDTFATAGCDSIVTLNLTINPYITNTVNVVRCVYQPYTFNGITYTTSQTGLKDTFATAGCDSIVTLNLTVNPYITNTVSVTRCAGQSYTFNGITYTTSQTGLKDTFATAGCDSIVTLNLTVNPYITNTVSVTRCAGQSYTFNGITYTTSQTGLKDTFATAGCDSIVTLNLTVNPYITNTVSVTRCAGQSYTFNGITYTTSQTGLKDTFATAGCDSIVTLNLTVNPYITNTVSVTRCAGQSYTFNGITYTTSQTGLKDTFATAGCDSIVTLNLTVNPYITNTANVSRCAGQSYTFNGITYTTSQTGLKDTFATAGCDSIVTLNLTVNPYITNTVSVTRCAGQSYTFNGITYTTSQTGLKDTFATMGCDSIVTLNLTVNPYITNTVSVTRCAGQSYTFNGITYATAQTGLKDTFATMGCDSIVTLNLSFTPYITNTVNVTRCAGQPYTFNGITYTSSQTGLKDTFVTAGCDSIVTLNLTVNPYITHTVNVVRCAGQPYTFNGITYTSSQTGLKDTFATTGCDSIVTLNLTVNPYITNTVHIAKCAGETYTFNGITYATSQTGLKDTFATTGCDSIVTLNLYISAPPAIQHADTQSCGPFVYKGVTYTTGTTIKDTIRNGMGCDSIILLLHARVYPGTAALLVVDTAGCGMVRYEGINYYSNTTLEHMFRNSYGCDSVKRTVNIQVDNFKLELAVDPEDPYRGEMVHFTASSDDASFTVYGWEPQAWFPAQDAREQHILAGEDGRVWVKARNRHGCLDSVAFDLNVKPLDHGIFMPNAFSPNGDGLNDLFTPRFYMKRAYVVTTFRIYNRNGEMVFSAPMSTQPAWDGSMNHGGVMADMGTYHYYMEVKFLDGTKVPLKGDITLIR</sequence>
<accession>A0A2P8DAE5</accession>
<feature type="signal peptide" evidence="1">
    <location>
        <begin position="1"/>
        <end position="26"/>
    </location>
</feature>
<name>A0A2P8DAE5_9BACT</name>
<keyword evidence="5" id="KW-1185">Reference proteome</keyword>
<dbReference type="Pfam" id="PF20009">
    <property type="entry name" value="GEVED"/>
    <property type="match status" value="1"/>
</dbReference>
<dbReference type="InterPro" id="IPR045474">
    <property type="entry name" value="GEVED"/>
</dbReference>
<evidence type="ECO:0000313" key="5">
    <source>
        <dbReference type="Proteomes" id="UP000240572"/>
    </source>
</evidence>
<evidence type="ECO:0000259" key="3">
    <source>
        <dbReference type="Pfam" id="PF20009"/>
    </source>
</evidence>
<feature type="chain" id="PRO_5015167602" evidence="1">
    <location>
        <begin position="27"/>
        <end position="1482"/>
    </location>
</feature>
<evidence type="ECO:0000313" key="4">
    <source>
        <dbReference type="EMBL" id="PSK94141.1"/>
    </source>
</evidence>
<dbReference type="EMBL" id="PYGD01000001">
    <property type="protein sequence ID" value="PSK94141.1"/>
    <property type="molecule type" value="Genomic_DNA"/>
</dbReference>
<gene>
    <name evidence="4" type="ORF">B0I18_101292</name>
</gene>
<feature type="domain" description="Ig-like" evidence="2">
    <location>
        <begin position="187"/>
        <end position="270"/>
    </location>
</feature>
<dbReference type="Proteomes" id="UP000240572">
    <property type="component" value="Unassembled WGS sequence"/>
</dbReference>
<evidence type="ECO:0000256" key="1">
    <source>
        <dbReference type="SAM" id="SignalP"/>
    </source>
</evidence>
<dbReference type="Pfam" id="PF13585">
    <property type="entry name" value="CHU_C"/>
    <property type="match status" value="1"/>
</dbReference>
<dbReference type="InterPro" id="IPR044023">
    <property type="entry name" value="Ig_7"/>
</dbReference>
<comment type="caution">
    <text evidence="4">The sequence shown here is derived from an EMBL/GenBank/DDBJ whole genome shotgun (WGS) entry which is preliminary data.</text>
</comment>
<keyword evidence="1" id="KW-0732">Signal</keyword>
<evidence type="ECO:0000259" key="2">
    <source>
        <dbReference type="Pfam" id="PF19081"/>
    </source>
</evidence>
<dbReference type="RefSeq" id="WP_181358292.1">
    <property type="nucleotide sequence ID" value="NZ_PYGD01000001.1"/>
</dbReference>
<organism evidence="4 5">
    <name type="scientific">Taibaiella chishuiensis</name>
    <dbReference type="NCBI Taxonomy" id="1434707"/>
    <lineage>
        <taxon>Bacteria</taxon>
        <taxon>Pseudomonadati</taxon>
        <taxon>Bacteroidota</taxon>
        <taxon>Chitinophagia</taxon>
        <taxon>Chitinophagales</taxon>
        <taxon>Chitinophagaceae</taxon>
        <taxon>Taibaiella</taxon>
    </lineage>
</organism>
<reference evidence="4 5" key="1">
    <citation type="submission" date="2018-03" db="EMBL/GenBank/DDBJ databases">
        <title>Genomic Encyclopedia of Type Strains, Phase III (KMG-III): the genomes of soil and plant-associated and newly described type strains.</title>
        <authorList>
            <person name="Whitman W."/>
        </authorList>
    </citation>
    <scope>NUCLEOTIDE SEQUENCE [LARGE SCALE GENOMIC DNA]</scope>
    <source>
        <strain evidence="4 5">CGMCC 1.12700</strain>
    </source>
</reference>
<feature type="domain" description="GEVED" evidence="3">
    <location>
        <begin position="100"/>
        <end position="181"/>
    </location>
</feature>
<dbReference type="Pfam" id="PF19081">
    <property type="entry name" value="Ig_7"/>
    <property type="match status" value="1"/>
</dbReference>